<protein>
    <submittedName>
        <fullName evidence="2">Uncharacterized protein</fullName>
    </submittedName>
</protein>
<evidence type="ECO:0000313" key="3">
    <source>
        <dbReference type="Proteomes" id="UP001233172"/>
    </source>
</evidence>
<reference evidence="2" key="1">
    <citation type="journal article" date="2023" name="PLoS Negl. Trop. Dis.">
        <title>A genome sequence for Biomphalaria pfeifferi, the major vector snail for the human-infecting parasite Schistosoma mansoni.</title>
        <authorList>
            <person name="Bu L."/>
            <person name="Lu L."/>
            <person name="Laidemitt M.R."/>
            <person name="Zhang S.M."/>
            <person name="Mutuku M."/>
            <person name="Mkoji G."/>
            <person name="Steinauer M."/>
            <person name="Loker E.S."/>
        </authorList>
    </citation>
    <scope>NUCLEOTIDE SEQUENCE</scope>
    <source>
        <strain evidence="2">KasaAsao</strain>
    </source>
</reference>
<keyword evidence="1" id="KW-1133">Transmembrane helix</keyword>
<comment type="caution">
    <text evidence="2">The sequence shown here is derived from an EMBL/GenBank/DDBJ whole genome shotgun (WGS) entry which is preliminary data.</text>
</comment>
<accession>A0AAD8F4D3</accession>
<dbReference type="Proteomes" id="UP001233172">
    <property type="component" value="Unassembled WGS sequence"/>
</dbReference>
<reference evidence="2" key="2">
    <citation type="submission" date="2023-04" db="EMBL/GenBank/DDBJ databases">
        <authorList>
            <person name="Bu L."/>
            <person name="Lu L."/>
            <person name="Laidemitt M.R."/>
            <person name="Zhang S.M."/>
            <person name="Mutuku M."/>
            <person name="Mkoji G."/>
            <person name="Steinauer M."/>
            <person name="Loker E.S."/>
        </authorList>
    </citation>
    <scope>NUCLEOTIDE SEQUENCE</scope>
    <source>
        <strain evidence="2">KasaAsao</strain>
        <tissue evidence="2">Whole Snail</tissue>
    </source>
</reference>
<evidence type="ECO:0000256" key="1">
    <source>
        <dbReference type="SAM" id="Phobius"/>
    </source>
</evidence>
<dbReference type="AlphaFoldDB" id="A0AAD8F4D3"/>
<keyword evidence="1" id="KW-0472">Membrane</keyword>
<organism evidence="2 3">
    <name type="scientific">Biomphalaria pfeifferi</name>
    <name type="common">Bloodfluke planorb</name>
    <name type="synonym">Freshwater snail</name>
    <dbReference type="NCBI Taxonomy" id="112525"/>
    <lineage>
        <taxon>Eukaryota</taxon>
        <taxon>Metazoa</taxon>
        <taxon>Spiralia</taxon>
        <taxon>Lophotrochozoa</taxon>
        <taxon>Mollusca</taxon>
        <taxon>Gastropoda</taxon>
        <taxon>Heterobranchia</taxon>
        <taxon>Euthyneura</taxon>
        <taxon>Panpulmonata</taxon>
        <taxon>Hygrophila</taxon>
        <taxon>Lymnaeoidea</taxon>
        <taxon>Planorbidae</taxon>
        <taxon>Biomphalaria</taxon>
    </lineage>
</organism>
<dbReference type="EMBL" id="JASAOG010000124">
    <property type="protein sequence ID" value="KAK0049624.1"/>
    <property type="molecule type" value="Genomic_DNA"/>
</dbReference>
<feature type="transmembrane region" description="Helical" evidence="1">
    <location>
        <begin position="49"/>
        <end position="72"/>
    </location>
</feature>
<evidence type="ECO:0000313" key="2">
    <source>
        <dbReference type="EMBL" id="KAK0049624.1"/>
    </source>
</evidence>
<proteinExistence type="predicted"/>
<sequence>MLTFYPLTSVDCIEDFRALKMFPIHLTCNNVTEAPVWGAGEQTTLTNDLINGFLTGGALVRAIFLLIASLMWRLP</sequence>
<keyword evidence="1" id="KW-0812">Transmembrane</keyword>
<gene>
    <name evidence="2" type="ORF">Bpfe_020996</name>
</gene>
<keyword evidence="3" id="KW-1185">Reference proteome</keyword>
<name>A0AAD8F4D3_BIOPF</name>